<evidence type="ECO:0000259" key="2">
    <source>
        <dbReference type="Pfam" id="PF13439"/>
    </source>
</evidence>
<accession>A0A0S3QRH8</accession>
<dbReference type="EMBL" id="AP013035">
    <property type="protein sequence ID" value="BAT70943.1"/>
    <property type="molecule type" value="Genomic_DNA"/>
</dbReference>
<gene>
    <name evidence="3" type="ORF">TST_0133</name>
</gene>
<dbReference type="GO" id="GO:0016757">
    <property type="term" value="F:glycosyltransferase activity"/>
    <property type="evidence" value="ECO:0007669"/>
    <property type="project" value="InterPro"/>
</dbReference>
<reference evidence="4" key="1">
    <citation type="journal article" date="2018" name="Science">
        <title>A primordial and reversible TCA cycle in a facultatively chemolithoautotrophic thermophile.</title>
        <authorList>
            <person name="Nunoura T."/>
            <person name="Chikaraishi Y."/>
            <person name="Izaki R."/>
            <person name="Suwa T."/>
            <person name="Sato T."/>
            <person name="Harada T."/>
            <person name="Mori K."/>
            <person name="Kato Y."/>
            <person name="Miyazaki M."/>
            <person name="Shimamura S."/>
            <person name="Yanagawa K."/>
            <person name="Shuto A."/>
            <person name="Ohkouchi N."/>
            <person name="Fujita N."/>
            <person name="Takaki Y."/>
            <person name="Atomi H."/>
            <person name="Takai K."/>
        </authorList>
    </citation>
    <scope>NUCLEOTIDE SEQUENCE [LARGE SCALE GENOMIC DNA]</scope>
    <source>
        <strain evidence="4">DSM 17441 / JCM 13301 / NBRC 103674 / ABI70S6</strain>
    </source>
</reference>
<dbReference type="SUPFAM" id="SSF53756">
    <property type="entry name" value="UDP-Glycosyltransferase/glycogen phosphorylase"/>
    <property type="match status" value="1"/>
</dbReference>
<dbReference type="InterPro" id="IPR001296">
    <property type="entry name" value="Glyco_trans_1"/>
</dbReference>
<evidence type="ECO:0000313" key="3">
    <source>
        <dbReference type="EMBL" id="BAT70943.1"/>
    </source>
</evidence>
<feature type="domain" description="Glycosyl transferase family 1" evidence="1">
    <location>
        <begin position="193"/>
        <end position="352"/>
    </location>
</feature>
<feature type="domain" description="Glycosyltransferase subfamily 4-like N-terminal" evidence="2">
    <location>
        <begin position="17"/>
        <end position="170"/>
    </location>
</feature>
<dbReference type="Proteomes" id="UP000063234">
    <property type="component" value="Chromosome"/>
</dbReference>
<dbReference type="Pfam" id="PF13439">
    <property type="entry name" value="Glyco_transf_4"/>
    <property type="match status" value="1"/>
</dbReference>
<sequence length="378" mass="42769">MKRPLRILHTNMHKGGWGGQPNRILLLSKGLIERGHFVIIAAPKGATLIKRAQQYGIPTFDDLEFPKKFKPHVTLKEILKLKRVIEENDIDIVHTHGSQDTWAATIAAKLCTPPKIVVRTRHNTFPVANHPGNRLLHRVMIDYVIVVSQGIVNTYKKTGVLGDKINFIKNIYSAVDPAKFDACDEMAKNVKQEFQLGNELVFVKVGRLAKEKGHKNYIKIAKNLSKLLKSKFFALGEGPLREDLERLCRQEGLESCFYFTGLRNDVCGFLRNSDTFIFTPISGESLGTAVLESLYNKLPPVSFNIRGIDASVEHGQNGFLTEVKDTETATKYTLKIATSKKLRTRLGCNGKRKIEKQFLINKLVKDTEKLYYELINNH</sequence>
<protein>
    <submittedName>
        <fullName evidence="3">Glycosyl transferase, group 1</fullName>
    </submittedName>
</protein>
<dbReference type="InterPro" id="IPR050194">
    <property type="entry name" value="Glycosyltransferase_grp1"/>
</dbReference>
<keyword evidence="3" id="KW-0808">Transferase</keyword>
<dbReference type="Gene3D" id="3.40.50.2000">
    <property type="entry name" value="Glycogen Phosphorylase B"/>
    <property type="match status" value="2"/>
</dbReference>
<dbReference type="STRING" id="1298851.TST_0133"/>
<dbReference type="PANTHER" id="PTHR45947:SF14">
    <property type="entry name" value="SLL1723 PROTEIN"/>
    <property type="match status" value="1"/>
</dbReference>
<dbReference type="AlphaFoldDB" id="A0A0S3QRH8"/>
<dbReference type="Pfam" id="PF00534">
    <property type="entry name" value="Glycos_transf_1"/>
    <property type="match status" value="1"/>
</dbReference>
<proteinExistence type="predicted"/>
<evidence type="ECO:0000313" key="4">
    <source>
        <dbReference type="Proteomes" id="UP000063234"/>
    </source>
</evidence>
<organism evidence="3 4">
    <name type="scientific">Thermosulfidibacter takaii (strain DSM 17441 / JCM 13301 / NBRC 103674 / ABI70S6)</name>
    <dbReference type="NCBI Taxonomy" id="1298851"/>
    <lineage>
        <taxon>Bacteria</taxon>
        <taxon>Pseudomonadati</taxon>
        <taxon>Thermosulfidibacterota</taxon>
        <taxon>Thermosulfidibacteria</taxon>
        <taxon>Thermosulfidibacterales</taxon>
        <taxon>Thermosulfidibacteraceae</taxon>
    </lineage>
</organism>
<dbReference type="PATRIC" id="fig|1298851.3.peg.136"/>
<dbReference type="KEGG" id="ttk:TST_0133"/>
<keyword evidence="4" id="KW-1185">Reference proteome</keyword>
<dbReference type="InterPro" id="IPR028098">
    <property type="entry name" value="Glyco_trans_4-like_N"/>
</dbReference>
<name>A0A0S3QRH8_THET7</name>
<evidence type="ECO:0000259" key="1">
    <source>
        <dbReference type="Pfam" id="PF00534"/>
    </source>
</evidence>
<dbReference type="PANTHER" id="PTHR45947">
    <property type="entry name" value="SULFOQUINOVOSYL TRANSFERASE SQD2"/>
    <property type="match status" value="1"/>
</dbReference>
<dbReference type="CDD" id="cd03801">
    <property type="entry name" value="GT4_PimA-like"/>
    <property type="match status" value="1"/>
</dbReference>